<sequence>MREQWEQIERILRTHSCLDQIGLRQGTSCDKIAAVESHLGVNFPDSLRTLLAIHDGQDGRAGLVGGEQLLSAEQIQREWDVWRSLDEAVMNADCADFMASHPKGVIKPVYTNRAWVPLTKDRGGNHIGLDFDPDGQGTVGQVIRFGRDQDTKLLVAKSFEAFVEKLVISLSESKWNGEYLESNI</sequence>
<protein>
    <submittedName>
        <fullName evidence="1">KNR4-like cell wall assembly/cell proliferation coordinating protein</fullName>
    </submittedName>
</protein>
<dbReference type="InterPro" id="IPR037883">
    <property type="entry name" value="Knr4/Smi1-like_sf"/>
</dbReference>
<dbReference type="STRING" id="1440763.BJI69_18040"/>
<keyword evidence="2" id="KW-1185">Reference proteome</keyword>
<evidence type="ECO:0000313" key="1">
    <source>
        <dbReference type="EMBL" id="APG05617.1"/>
    </source>
</evidence>
<accession>A0A0G9HCR0</accession>
<dbReference type="RefSeq" id="WP_052767184.1">
    <property type="nucleotide sequence ID" value="NZ_JPLB01000030.1"/>
</dbReference>
<dbReference type="EMBL" id="CP017480">
    <property type="protein sequence ID" value="APG05617.1"/>
    <property type="molecule type" value="Genomic_DNA"/>
</dbReference>
<dbReference type="PANTHER" id="PTHR47432:SF1">
    <property type="entry name" value="CELL WALL ASSEMBLY REGULATOR SMI1"/>
    <property type="match status" value="1"/>
</dbReference>
<dbReference type="InterPro" id="IPR051873">
    <property type="entry name" value="KNR4/SMI1_regulator"/>
</dbReference>
<dbReference type="InterPro" id="IPR018958">
    <property type="entry name" value="Knr4/Smi1-like_dom"/>
</dbReference>
<organism evidence="1 2">
    <name type="scientific">Luteibacter rhizovicinus DSM 16549</name>
    <dbReference type="NCBI Taxonomy" id="1440763"/>
    <lineage>
        <taxon>Bacteria</taxon>
        <taxon>Pseudomonadati</taxon>
        <taxon>Pseudomonadota</taxon>
        <taxon>Gammaproteobacteria</taxon>
        <taxon>Lysobacterales</taxon>
        <taxon>Rhodanobacteraceae</taxon>
        <taxon>Luteibacter</taxon>
    </lineage>
</organism>
<dbReference type="KEGG" id="lrz:BJI69_18040"/>
<dbReference type="Gene3D" id="3.40.1580.10">
    <property type="entry name" value="SMI1/KNR4-like"/>
    <property type="match status" value="1"/>
</dbReference>
<dbReference type="AlphaFoldDB" id="A0A0G9HCR0"/>
<dbReference type="OrthoDB" id="7593948at2"/>
<dbReference type="Proteomes" id="UP000182987">
    <property type="component" value="Chromosome"/>
</dbReference>
<dbReference type="PANTHER" id="PTHR47432">
    <property type="entry name" value="CELL WALL ASSEMBLY REGULATOR SMI1"/>
    <property type="match status" value="1"/>
</dbReference>
<dbReference type="Pfam" id="PF09346">
    <property type="entry name" value="SMI1_KNR4"/>
    <property type="match status" value="1"/>
</dbReference>
<name>A0A0G9HCR0_9GAMM</name>
<dbReference type="SUPFAM" id="SSF160631">
    <property type="entry name" value="SMI1/KNR4-like"/>
    <property type="match status" value="1"/>
</dbReference>
<evidence type="ECO:0000313" key="2">
    <source>
        <dbReference type="Proteomes" id="UP000182987"/>
    </source>
</evidence>
<reference evidence="2" key="1">
    <citation type="submission" date="2016-09" db="EMBL/GenBank/DDBJ databases">
        <authorList>
            <person name="Lysoe E."/>
        </authorList>
    </citation>
    <scope>NUCLEOTIDE SEQUENCE [LARGE SCALE GENOMIC DNA]</scope>
    <source>
        <strain evidence="2">LJ96T</strain>
    </source>
</reference>
<dbReference type="SMART" id="SM00860">
    <property type="entry name" value="SMI1_KNR4"/>
    <property type="match status" value="1"/>
</dbReference>
<proteinExistence type="predicted"/>
<gene>
    <name evidence="1" type="ORF">BJI69_18040</name>
</gene>
<dbReference type="PATRIC" id="fig|1440763.5.peg.1994"/>